<evidence type="ECO:0000256" key="6">
    <source>
        <dbReference type="ARBA" id="ARBA00022918"/>
    </source>
</evidence>
<dbReference type="InterPro" id="IPR043128">
    <property type="entry name" value="Rev_trsase/Diguanyl_cyclase"/>
</dbReference>
<dbReference type="Gene3D" id="3.30.70.270">
    <property type="match status" value="2"/>
</dbReference>
<dbReference type="SUPFAM" id="SSF56672">
    <property type="entry name" value="DNA/RNA polymerases"/>
    <property type="match status" value="1"/>
</dbReference>
<keyword evidence="1" id="KW-0808">Transferase</keyword>
<evidence type="ECO:0000313" key="8">
    <source>
        <dbReference type="EMBL" id="KAL0451692.1"/>
    </source>
</evidence>
<keyword evidence="2" id="KW-0548">Nucleotidyltransferase</keyword>
<sequence>MKVFMDDFSVYGPSFDACLNNLAKVLQRCEETNLVLNLKKYHFMVKEGIILGNKVSSKGIEVDKAKVELIEKLSIHQSMKEVRGFLGHPGFYRYFIKDFSEITKPLTNLLLKDASFEFDDACLRAFNILKEKFTMAPIASATMWDLPFEIMCDASNDAIGAVLGQRVKKFHTIYYASRTVNDAQRNYATTENELFAVIFAIEKFQPYLLLSKVIAFTDHSAFRYLLAKQDAKPRLLGWILLLQEFDLEIKYRKGSESTVAIHFSQLDRGYVEDMHDFSLRDEFTDEHLYATNAKGEPWFADFANFLAGNVIPSHLTYQQKKKFFSDVKYYLWDEPYLYKRCGDGMMQCCVPKEEMHRILSFCHDREVRDIMELLER</sequence>
<dbReference type="GO" id="GO:0016787">
    <property type="term" value="F:hydrolase activity"/>
    <property type="evidence" value="ECO:0007669"/>
    <property type="project" value="UniProtKB-KW"/>
</dbReference>
<dbReference type="PANTHER" id="PTHR34072">
    <property type="entry name" value="ENZYMATIC POLYPROTEIN-RELATED"/>
    <property type="match status" value="1"/>
</dbReference>
<evidence type="ECO:0000256" key="1">
    <source>
        <dbReference type="ARBA" id="ARBA00022679"/>
    </source>
</evidence>
<dbReference type="CDD" id="cd09274">
    <property type="entry name" value="RNase_HI_RT_Ty3"/>
    <property type="match status" value="1"/>
</dbReference>
<dbReference type="InterPro" id="IPR041373">
    <property type="entry name" value="RT_RNaseH"/>
</dbReference>
<comment type="caution">
    <text evidence="8">The sequence shown here is derived from an EMBL/GenBank/DDBJ whole genome shotgun (WGS) entry which is preliminary data.</text>
</comment>
<keyword evidence="5" id="KW-0378">Hydrolase</keyword>
<protein>
    <recommendedName>
        <fullName evidence="7">Reverse transcriptase RNase H-like domain-containing protein</fullName>
    </recommendedName>
</protein>
<evidence type="ECO:0000256" key="4">
    <source>
        <dbReference type="ARBA" id="ARBA00022759"/>
    </source>
</evidence>
<dbReference type="FunFam" id="3.10.20.370:FF:000001">
    <property type="entry name" value="Retrovirus-related Pol polyprotein from transposon 17.6-like protein"/>
    <property type="match status" value="1"/>
</dbReference>
<dbReference type="InterPro" id="IPR043502">
    <property type="entry name" value="DNA/RNA_pol_sf"/>
</dbReference>
<gene>
    <name evidence="8" type="ORF">Slati_1147300</name>
</gene>
<name>A0AAW2XBX6_9LAMI</name>
<dbReference type="GO" id="GO:0004519">
    <property type="term" value="F:endonuclease activity"/>
    <property type="evidence" value="ECO:0007669"/>
    <property type="project" value="UniProtKB-KW"/>
</dbReference>
<proteinExistence type="predicted"/>
<organism evidence="8">
    <name type="scientific">Sesamum latifolium</name>
    <dbReference type="NCBI Taxonomy" id="2727402"/>
    <lineage>
        <taxon>Eukaryota</taxon>
        <taxon>Viridiplantae</taxon>
        <taxon>Streptophyta</taxon>
        <taxon>Embryophyta</taxon>
        <taxon>Tracheophyta</taxon>
        <taxon>Spermatophyta</taxon>
        <taxon>Magnoliopsida</taxon>
        <taxon>eudicotyledons</taxon>
        <taxon>Gunneridae</taxon>
        <taxon>Pentapetalae</taxon>
        <taxon>asterids</taxon>
        <taxon>lamiids</taxon>
        <taxon>Lamiales</taxon>
        <taxon>Pedaliaceae</taxon>
        <taxon>Sesamum</taxon>
    </lineage>
</organism>
<reference evidence="8" key="2">
    <citation type="journal article" date="2024" name="Plant">
        <title>Genomic evolution and insights into agronomic trait innovations of Sesamum species.</title>
        <authorList>
            <person name="Miao H."/>
            <person name="Wang L."/>
            <person name="Qu L."/>
            <person name="Liu H."/>
            <person name="Sun Y."/>
            <person name="Le M."/>
            <person name="Wang Q."/>
            <person name="Wei S."/>
            <person name="Zheng Y."/>
            <person name="Lin W."/>
            <person name="Duan Y."/>
            <person name="Cao H."/>
            <person name="Xiong S."/>
            <person name="Wang X."/>
            <person name="Wei L."/>
            <person name="Li C."/>
            <person name="Ma Q."/>
            <person name="Ju M."/>
            <person name="Zhao R."/>
            <person name="Li G."/>
            <person name="Mu C."/>
            <person name="Tian Q."/>
            <person name="Mei H."/>
            <person name="Zhang T."/>
            <person name="Gao T."/>
            <person name="Zhang H."/>
        </authorList>
    </citation>
    <scope>NUCLEOTIDE SEQUENCE</scope>
    <source>
        <strain evidence="8">KEN1</strain>
    </source>
</reference>
<accession>A0AAW2XBX6</accession>
<reference evidence="8" key="1">
    <citation type="submission" date="2020-06" db="EMBL/GenBank/DDBJ databases">
        <authorList>
            <person name="Li T."/>
            <person name="Hu X."/>
            <person name="Zhang T."/>
            <person name="Song X."/>
            <person name="Zhang H."/>
            <person name="Dai N."/>
            <person name="Sheng W."/>
            <person name="Hou X."/>
            <person name="Wei L."/>
        </authorList>
    </citation>
    <scope>NUCLEOTIDE SEQUENCE</scope>
    <source>
        <strain evidence="8">KEN1</strain>
        <tissue evidence="8">Leaf</tissue>
    </source>
</reference>
<dbReference type="EMBL" id="JACGWN010000004">
    <property type="protein sequence ID" value="KAL0451692.1"/>
    <property type="molecule type" value="Genomic_DNA"/>
</dbReference>
<evidence type="ECO:0000256" key="2">
    <source>
        <dbReference type="ARBA" id="ARBA00022695"/>
    </source>
</evidence>
<feature type="domain" description="Reverse transcriptase RNase H-like" evidence="7">
    <location>
        <begin position="145"/>
        <end position="245"/>
    </location>
</feature>
<dbReference type="GO" id="GO:0003964">
    <property type="term" value="F:RNA-directed DNA polymerase activity"/>
    <property type="evidence" value="ECO:0007669"/>
    <property type="project" value="UniProtKB-KW"/>
</dbReference>
<evidence type="ECO:0000256" key="3">
    <source>
        <dbReference type="ARBA" id="ARBA00022722"/>
    </source>
</evidence>
<dbReference type="Pfam" id="PF17917">
    <property type="entry name" value="RT_RNaseH"/>
    <property type="match status" value="1"/>
</dbReference>
<keyword evidence="3" id="KW-0540">Nuclease</keyword>
<dbReference type="PANTHER" id="PTHR34072:SF57">
    <property type="entry name" value="RNA-DIRECTED DNA POLYMERASE"/>
    <property type="match status" value="1"/>
</dbReference>
<dbReference type="AlphaFoldDB" id="A0AAW2XBX6"/>
<keyword evidence="4" id="KW-0255">Endonuclease</keyword>
<evidence type="ECO:0000259" key="7">
    <source>
        <dbReference type="Pfam" id="PF17917"/>
    </source>
</evidence>
<evidence type="ECO:0000256" key="5">
    <source>
        <dbReference type="ARBA" id="ARBA00022801"/>
    </source>
</evidence>
<keyword evidence="6" id="KW-0695">RNA-directed DNA polymerase</keyword>
<dbReference type="FunFam" id="3.30.70.270:FF:000020">
    <property type="entry name" value="Transposon Tf2-6 polyprotein-like Protein"/>
    <property type="match status" value="1"/>
</dbReference>